<sequence length="42" mass="4607">MPSTREGGADEASSSINVWKPFNTENQSSISNYLNVSIVFKT</sequence>
<dbReference type="HOGENOM" id="CLU_3260455_0_0_1"/>
<evidence type="ECO:0000313" key="2">
    <source>
        <dbReference type="Proteomes" id="UP000008177"/>
    </source>
</evidence>
<organism evidence="1 2">
    <name type="scientific">Botryotinia fuckeliana (strain T4)</name>
    <name type="common">Noble rot fungus</name>
    <name type="synonym">Botrytis cinerea</name>
    <dbReference type="NCBI Taxonomy" id="999810"/>
    <lineage>
        <taxon>Eukaryota</taxon>
        <taxon>Fungi</taxon>
        <taxon>Dikarya</taxon>
        <taxon>Ascomycota</taxon>
        <taxon>Pezizomycotina</taxon>
        <taxon>Leotiomycetes</taxon>
        <taxon>Helotiales</taxon>
        <taxon>Sclerotiniaceae</taxon>
        <taxon>Botrytis</taxon>
    </lineage>
</organism>
<dbReference type="InParanoid" id="G2YKQ3"/>
<evidence type="ECO:0000313" key="1">
    <source>
        <dbReference type="EMBL" id="CCD52201.1"/>
    </source>
</evidence>
<reference evidence="2" key="1">
    <citation type="journal article" date="2011" name="PLoS Genet.">
        <title>Genomic analysis of the necrotrophic fungal pathogens Sclerotinia sclerotiorum and Botrytis cinerea.</title>
        <authorList>
            <person name="Amselem J."/>
            <person name="Cuomo C.A."/>
            <person name="van Kan J.A."/>
            <person name="Viaud M."/>
            <person name="Benito E.P."/>
            <person name="Couloux A."/>
            <person name="Coutinho P.M."/>
            <person name="de Vries R.P."/>
            <person name="Dyer P.S."/>
            <person name="Fillinger S."/>
            <person name="Fournier E."/>
            <person name="Gout L."/>
            <person name="Hahn M."/>
            <person name="Kohn L."/>
            <person name="Lapalu N."/>
            <person name="Plummer K.M."/>
            <person name="Pradier J.M."/>
            <person name="Quevillon E."/>
            <person name="Sharon A."/>
            <person name="Simon A."/>
            <person name="ten Have A."/>
            <person name="Tudzynski B."/>
            <person name="Tudzynski P."/>
            <person name="Wincker P."/>
            <person name="Andrew M."/>
            <person name="Anthouard V."/>
            <person name="Beever R.E."/>
            <person name="Beffa R."/>
            <person name="Benoit I."/>
            <person name="Bouzid O."/>
            <person name="Brault B."/>
            <person name="Chen Z."/>
            <person name="Choquer M."/>
            <person name="Collemare J."/>
            <person name="Cotton P."/>
            <person name="Danchin E.G."/>
            <person name="Da Silva C."/>
            <person name="Gautier A."/>
            <person name="Giraud C."/>
            <person name="Giraud T."/>
            <person name="Gonzalez C."/>
            <person name="Grossetete S."/>
            <person name="Guldener U."/>
            <person name="Henrissat B."/>
            <person name="Howlett B.J."/>
            <person name="Kodira C."/>
            <person name="Kretschmer M."/>
            <person name="Lappartient A."/>
            <person name="Leroch M."/>
            <person name="Levis C."/>
            <person name="Mauceli E."/>
            <person name="Neuveglise C."/>
            <person name="Oeser B."/>
            <person name="Pearson M."/>
            <person name="Poulain J."/>
            <person name="Poussereau N."/>
            <person name="Quesneville H."/>
            <person name="Rascle C."/>
            <person name="Schumacher J."/>
            <person name="Segurens B."/>
            <person name="Sexton A."/>
            <person name="Silva E."/>
            <person name="Sirven C."/>
            <person name="Soanes D.M."/>
            <person name="Talbot N.J."/>
            <person name="Templeton M."/>
            <person name="Yandava C."/>
            <person name="Yarden O."/>
            <person name="Zeng Q."/>
            <person name="Rollins J.A."/>
            <person name="Lebrun M.H."/>
            <person name="Dickman M."/>
        </authorList>
    </citation>
    <scope>NUCLEOTIDE SEQUENCE [LARGE SCALE GENOMIC DNA]</scope>
    <source>
        <strain evidence="2">T4</strain>
    </source>
</reference>
<gene>
    <name evidence="1" type="ORF">BofuT4_uP079960.1</name>
</gene>
<protein>
    <submittedName>
        <fullName evidence="1">Uncharacterized protein</fullName>
    </submittedName>
</protein>
<dbReference type="EMBL" id="FQ790341">
    <property type="protein sequence ID" value="CCD52201.1"/>
    <property type="molecule type" value="Genomic_DNA"/>
</dbReference>
<dbReference type="Proteomes" id="UP000008177">
    <property type="component" value="Unplaced contigs"/>
</dbReference>
<accession>G2YKQ3</accession>
<dbReference type="AlphaFoldDB" id="G2YKQ3"/>
<proteinExistence type="predicted"/>
<name>G2YKQ3_BOTF4</name>